<accession>A0A518HIL1</accession>
<reference evidence="2 3" key="1">
    <citation type="submission" date="2019-03" db="EMBL/GenBank/DDBJ databases">
        <title>Deep-cultivation of Planctomycetes and their phenomic and genomic characterization uncovers novel biology.</title>
        <authorList>
            <person name="Wiegand S."/>
            <person name="Jogler M."/>
            <person name="Boedeker C."/>
            <person name="Pinto D."/>
            <person name="Vollmers J."/>
            <person name="Rivas-Marin E."/>
            <person name="Kohn T."/>
            <person name="Peeters S.H."/>
            <person name="Heuer A."/>
            <person name="Rast P."/>
            <person name="Oberbeckmann S."/>
            <person name="Bunk B."/>
            <person name="Jeske O."/>
            <person name="Meyerdierks A."/>
            <person name="Storesund J.E."/>
            <person name="Kallscheuer N."/>
            <person name="Luecker S."/>
            <person name="Lage O.M."/>
            <person name="Pohl T."/>
            <person name="Merkel B.J."/>
            <person name="Hornburger P."/>
            <person name="Mueller R.-W."/>
            <person name="Bruemmer F."/>
            <person name="Labrenz M."/>
            <person name="Spormann A.M."/>
            <person name="Op den Camp H."/>
            <person name="Overmann J."/>
            <person name="Amann R."/>
            <person name="Jetten M.S.M."/>
            <person name="Mascher T."/>
            <person name="Medema M.H."/>
            <person name="Devos D.P."/>
            <person name="Kaster A.-K."/>
            <person name="Ovreas L."/>
            <person name="Rohde M."/>
            <person name="Galperin M.Y."/>
            <person name="Jogler C."/>
        </authorList>
    </citation>
    <scope>NUCLEOTIDE SEQUENCE [LARGE SCALE GENOMIC DNA]</scope>
    <source>
        <strain evidence="2 3">Enr13</strain>
    </source>
</reference>
<dbReference type="KEGG" id="snep:Enr13x_05260"/>
<evidence type="ECO:0000313" key="2">
    <source>
        <dbReference type="EMBL" id="QDV40691.1"/>
    </source>
</evidence>
<dbReference type="EMBL" id="CP037423">
    <property type="protein sequence ID" value="QDV40691.1"/>
    <property type="molecule type" value="Genomic_DNA"/>
</dbReference>
<dbReference type="AlphaFoldDB" id="A0A518HIL1"/>
<name>A0A518HIL1_9BACT</name>
<feature type="compositionally biased region" description="Basic and acidic residues" evidence="1">
    <location>
        <begin position="14"/>
        <end position="30"/>
    </location>
</feature>
<evidence type="ECO:0000313" key="3">
    <source>
        <dbReference type="Proteomes" id="UP000319004"/>
    </source>
</evidence>
<proteinExistence type="predicted"/>
<dbReference type="Proteomes" id="UP000319004">
    <property type="component" value="Chromosome"/>
</dbReference>
<protein>
    <submittedName>
        <fullName evidence="2">Uncharacterized protein</fullName>
    </submittedName>
</protein>
<feature type="region of interest" description="Disordered" evidence="1">
    <location>
        <begin position="1"/>
        <end position="66"/>
    </location>
</feature>
<organism evidence="2 3">
    <name type="scientific">Stieleria neptunia</name>
    <dbReference type="NCBI Taxonomy" id="2527979"/>
    <lineage>
        <taxon>Bacteria</taxon>
        <taxon>Pseudomonadati</taxon>
        <taxon>Planctomycetota</taxon>
        <taxon>Planctomycetia</taxon>
        <taxon>Pirellulales</taxon>
        <taxon>Pirellulaceae</taxon>
        <taxon>Stieleria</taxon>
    </lineage>
</organism>
<sequence>MGEDFSHSVTTGRAKSEQESAKEAESDPDRPAATQLELAWAEKLAPSGRTRSNQLFRPAHLRSTQF</sequence>
<evidence type="ECO:0000256" key="1">
    <source>
        <dbReference type="SAM" id="MobiDB-lite"/>
    </source>
</evidence>
<gene>
    <name evidence="2" type="ORF">Enr13x_05260</name>
</gene>
<keyword evidence="3" id="KW-1185">Reference proteome</keyword>